<dbReference type="Pfam" id="PF00561">
    <property type="entry name" value="Abhydrolase_1"/>
    <property type="match status" value="1"/>
</dbReference>
<feature type="domain" description="AB hydrolase-1" evidence="1">
    <location>
        <begin position="74"/>
        <end position="180"/>
    </location>
</feature>
<dbReference type="InterPro" id="IPR000073">
    <property type="entry name" value="AB_hydrolase_1"/>
</dbReference>
<keyword evidence="4" id="KW-1185">Reference proteome</keyword>
<comment type="caution">
    <text evidence="2">The sequence shown here is derived from an EMBL/GenBank/DDBJ whole genome shotgun (WGS) entry which is preliminary data.</text>
</comment>
<evidence type="ECO:0000313" key="2">
    <source>
        <dbReference type="EMBL" id="KAA5828186.1"/>
    </source>
</evidence>
<dbReference type="Proteomes" id="UP000322315">
    <property type="component" value="Unassembled WGS sequence"/>
</dbReference>
<dbReference type="PANTHER" id="PTHR46438:SF11">
    <property type="entry name" value="LIPASE-RELATED"/>
    <property type="match status" value="1"/>
</dbReference>
<dbReference type="InterPro" id="IPR029058">
    <property type="entry name" value="AB_hydrolase_fold"/>
</dbReference>
<organism evidence="2 5">
    <name type="scientific">Algibacter amylolyticus</name>
    <dbReference type="NCBI Taxonomy" id="1608400"/>
    <lineage>
        <taxon>Bacteria</taxon>
        <taxon>Pseudomonadati</taxon>
        <taxon>Bacteroidota</taxon>
        <taxon>Flavobacteriia</taxon>
        <taxon>Flavobacteriales</taxon>
        <taxon>Flavobacteriaceae</taxon>
        <taxon>Algibacter</taxon>
    </lineage>
</organism>
<proteinExistence type="predicted"/>
<dbReference type="EMBL" id="VWRS01000001">
    <property type="protein sequence ID" value="KAA5828186.1"/>
    <property type="molecule type" value="Genomic_DNA"/>
</dbReference>
<dbReference type="EMBL" id="VMBF01000001">
    <property type="protein sequence ID" value="TSJ82431.1"/>
    <property type="molecule type" value="Genomic_DNA"/>
</dbReference>
<reference evidence="2 5" key="1">
    <citation type="journal article" date="2015" name="Int. J. Syst. Evol. Microbiol.">
        <title>Algibacter amylolyticus sp. nov., isolated from intertidal sediment.</title>
        <authorList>
            <person name="Zhang D.C."/>
            <person name="Wu J."/>
            <person name="Neuner K."/>
            <person name="Yao J."/>
            <person name="Margesin R."/>
        </authorList>
    </citation>
    <scope>NUCLEOTIDE SEQUENCE [LARGE SCALE GENOMIC DNA]</scope>
    <source>
        <strain evidence="2 5">RU-4-M-4</strain>
    </source>
</reference>
<evidence type="ECO:0000313" key="4">
    <source>
        <dbReference type="Proteomes" id="UP000315145"/>
    </source>
</evidence>
<dbReference type="GO" id="GO:0016787">
    <property type="term" value="F:hydrolase activity"/>
    <property type="evidence" value="ECO:0007669"/>
    <property type="project" value="UniProtKB-KW"/>
</dbReference>
<accession>A0A5M7BF75</accession>
<protein>
    <submittedName>
        <fullName evidence="2">Alpha/beta hydrolase</fullName>
    </submittedName>
</protein>
<evidence type="ECO:0000313" key="3">
    <source>
        <dbReference type="EMBL" id="TSJ82431.1"/>
    </source>
</evidence>
<dbReference type="PANTHER" id="PTHR46438">
    <property type="entry name" value="ALPHA/BETA-HYDROLASES SUPERFAMILY PROTEIN"/>
    <property type="match status" value="1"/>
</dbReference>
<evidence type="ECO:0000259" key="1">
    <source>
        <dbReference type="Pfam" id="PF00561"/>
    </source>
</evidence>
<dbReference type="Gene3D" id="3.40.50.1820">
    <property type="entry name" value="alpha/beta hydrolase"/>
    <property type="match status" value="1"/>
</dbReference>
<evidence type="ECO:0000313" key="5">
    <source>
        <dbReference type="Proteomes" id="UP000322315"/>
    </source>
</evidence>
<keyword evidence="2" id="KW-0378">Hydrolase</keyword>
<reference evidence="3 4" key="2">
    <citation type="submission" date="2019-07" db="EMBL/GenBank/DDBJ databases">
        <title>Algibacter marinivivus sp. nov., isolated from the surface of a marine red alga.</title>
        <authorList>
            <person name="Zhong X."/>
            <person name="Xu W."/>
            <person name="Zhang Y."/>
            <person name="Zhang Q."/>
            <person name="Du Z."/>
        </authorList>
    </citation>
    <scope>NUCLEOTIDE SEQUENCE [LARGE SCALE GENOMIC DNA]</scope>
    <source>
        <strain evidence="3 4">RU-4-M-4</strain>
    </source>
</reference>
<dbReference type="OrthoDB" id="9785847at2"/>
<dbReference type="Proteomes" id="UP000315145">
    <property type="component" value="Unassembled WGS sequence"/>
</dbReference>
<name>A0A5M7BF75_9FLAO</name>
<sequence length="275" mass="31196">MKKFIPKCIGFFINAIGLIAPKYAAKLAILLFSTPKKGKITPKELEYLKDAKQEQITFQNIAINTYHWEGDKETILLAHGWESNTFRWKDFIEELRVLNYNIIALDAPGHGASSGKTFNAIMYADCINEVVKKFNIQTIIGHSVGGMATVFFQHKYQLKSIEKLVLLGAPANFTGVLSRYADMMGYSKRVIKAIDQFILKHYNNLPEYFTPSVFIKEISAKGLVIHDEKDRIIPFNDGLKFKENYANANFIATTGFGHGLKSKPIYQNILDFLND</sequence>
<reference evidence="2" key="3">
    <citation type="submission" date="2019-09" db="EMBL/GenBank/DDBJ databases">
        <authorList>
            <person name="Zhang D.-C."/>
        </authorList>
    </citation>
    <scope>NUCLEOTIDE SEQUENCE</scope>
    <source>
        <strain evidence="2">RU-4-M-4</strain>
    </source>
</reference>
<dbReference type="SUPFAM" id="SSF53474">
    <property type="entry name" value="alpha/beta-Hydrolases"/>
    <property type="match status" value="1"/>
</dbReference>
<dbReference type="AlphaFoldDB" id="A0A5M7BF75"/>
<dbReference type="RefSeq" id="WP_144115535.1">
    <property type="nucleotide sequence ID" value="NZ_JACHGE010000001.1"/>
</dbReference>
<gene>
    <name evidence="2" type="ORF">F2B50_04945</name>
    <name evidence="3" type="ORF">FPF71_04945</name>
</gene>